<proteinExistence type="predicted"/>
<evidence type="ECO:0000259" key="2">
    <source>
        <dbReference type="Pfam" id="PF05641"/>
    </source>
</evidence>
<feature type="region of interest" description="Disordered" evidence="1">
    <location>
        <begin position="130"/>
        <end position="162"/>
    </location>
</feature>
<gene>
    <name evidence="3" type="ORF">CBRE1094_LOCUS3772</name>
</gene>
<evidence type="ECO:0000256" key="1">
    <source>
        <dbReference type="SAM" id="MobiDB-lite"/>
    </source>
</evidence>
<accession>A0A7S2BSM4</accession>
<dbReference type="InterPro" id="IPR008395">
    <property type="entry name" value="Agenet-like_dom"/>
</dbReference>
<sequence length="162" mass="17817">MLEAMEGCEAPTKVSPGMQAELAQQDEEMLGRWYPVVVNTGGARGGTIQVQHLELTDEEDQYLVERVKLPLLRPLPPENPEGFLEALKPGALAEMSHVDGDWREVTVVKRTPAGKFTVEDRHKAKHTVKGDKLRPGWAWEPGVGHWKQREQQSGSAGGGTSA</sequence>
<evidence type="ECO:0000313" key="3">
    <source>
        <dbReference type="EMBL" id="CAD9405518.1"/>
    </source>
</evidence>
<reference evidence="3" key="1">
    <citation type="submission" date="2021-01" db="EMBL/GenBank/DDBJ databases">
        <authorList>
            <person name="Corre E."/>
            <person name="Pelletier E."/>
            <person name="Niang G."/>
            <person name="Scheremetjew M."/>
            <person name="Finn R."/>
            <person name="Kale V."/>
            <person name="Holt S."/>
            <person name="Cochrane G."/>
            <person name="Meng A."/>
            <person name="Brown T."/>
            <person name="Cohen L."/>
        </authorList>
    </citation>
    <scope>NUCLEOTIDE SEQUENCE</scope>
    <source>
        <strain evidence="3">UTEX LB 985</strain>
    </source>
</reference>
<name>A0A7S2BSM4_9EUKA</name>
<organism evidence="3">
    <name type="scientific">Haptolina brevifila</name>
    <dbReference type="NCBI Taxonomy" id="156173"/>
    <lineage>
        <taxon>Eukaryota</taxon>
        <taxon>Haptista</taxon>
        <taxon>Haptophyta</taxon>
        <taxon>Prymnesiophyceae</taxon>
        <taxon>Prymnesiales</taxon>
        <taxon>Prymnesiaceae</taxon>
        <taxon>Haptolina</taxon>
    </lineage>
</organism>
<dbReference type="Pfam" id="PF05641">
    <property type="entry name" value="Agenet"/>
    <property type="match status" value="1"/>
</dbReference>
<dbReference type="AlphaFoldDB" id="A0A7S2BSM4"/>
<feature type="domain" description="Agenet-like" evidence="2">
    <location>
        <begin position="17"/>
        <end position="77"/>
    </location>
</feature>
<dbReference type="EMBL" id="HBGU01006921">
    <property type="protein sequence ID" value="CAD9405518.1"/>
    <property type="molecule type" value="Transcribed_RNA"/>
</dbReference>
<protein>
    <recommendedName>
        <fullName evidence="2">Agenet-like domain-containing protein</fullName>
    </recommendedName>
</protein>